<evidence type="ECO:0000256" key="7">
    <source>
        <dbReference type="SAM" id="Phobius"/>
    </source>
</evidence>
<accession>A0ABT4MX62</accession>
<keyword evidence="4 7" id="KW-0812">Transmembrane</keyword>
<comment type="subcellular location">
    <subcellularLocation>
        <location evidence="1">Cell membrane</location>
        <topology evidence="1">Multi-pass membrane protein</topology>
    </subcellularLocation>
</comment>
<name>A0ABT4MX62_GORRU</name>
<keyword evidence="6 7" id="KW-0472">Membrane</keyword>
<evidence type="ECO:0000256" key="2">
    <source>
        <dbReference type="ARBA" id="ARBA00022448"/>
    </source>
</evidence>
<evidence type="ECO:0000256" key="3">
    <source>
        <dbReference type="ARBA" id="ARBA00022475"/>
    </source>
</evidence>
<feature type="transmembrane region" description="Helical" evidence="7">
    <location>
        <begin position="62"/>
        <end position="81"/>
    </location>
</feature>
<feature type="transmembrane region" description="Helical" evidence="7">
    <location>
        <begin position="120"/>
        <end position="144"/>
    </location>
</feature>
<evidence type="ECO:0000313" key="9">
    <source>
        <dbReference type="EMBL" id="MCZ4551598.1"/>
    </source>
</evidence>
<dbReference type="InterPro" id="IPR011701">
    <property type="entry name" value="MFS"/>
</dbReference>
<feature type="transmembrane region" description="Helical" evidence="7">
    <location>
        <begin position="93"/>
        <end position="114"/>
    </location>
</feature>
<feature type="transmembrane region" description="Helical" evidence="7">
    <location>
        <begin position="252"/>
        <end position="271"/>
    </location>
</feature>
<dbReference type="Proteomes" id="UP001067235">
    <property type="component" value="Unassembled WGS sequence"/>
</dbReference>
<feature type="transmembrane region" description="Helical" evidence="7">
    <location>
        <begin position="438"/>
        <end position="456"/>
    </location>
</feature>
<feature type="transmembrane region" description="Helical" evidence="7">
    <location>
        <begin position="185"/>
        <end position="202"/>
    </location>
</feature>
<dbReference type="CDD" id="cd17321">
    <property type="entry name" value="MFS_MMR_MDR_like"/>
    <property type="match status" value="1"/>
</dbReference>
<dbReference type="InterPro" id="IPR036259">
    <property type="entry name" value="MFS_trans_sf"/>
</dbReference>
<dbReference type="PANTHER" id="PTHR42718">
    <property type="entry name" value="MAJOR FACILITATOR SUPERFAMILY MULTIDRUG TRANSPORTER MFSC"/>
    <property type="match status" value="1"/>
</dbReference>
<protein>
    <submittedName>
        <fullName evidence="9">MFS transporter</fullName>
    </submittedName>
</protein>
<proteinExistence type="predicted"/>
<dbReference type="EMBL" id="JAPWIE010000004">
    <property type="protein sequence ID" value="MCZ4551598.1"/>
    <property type="molecule type" value="Genomic_DNA"/>
</dbReference>
<keyword evidence="2" id="KW-0813">Transport</keyword>
<evidence type="ECO:0000256" key="1">
    <source>
        <dbReference type="ARBA" id="ARBA00004651"/>
    </source>
</evidence>
<keyword evidence="10" id="KW-1185">Reference proteome</keyword>
<sequence length="584" mass="61567">MTADITTGRMSSEHPGYKWVALTNTTLGMLLVTVNSSIVIISLPAIFRGIGLNPLEPANVSYLLWLLMGFLLASAVLVVTFGRLGDMYGRVKIYNLGFVVFSVCAVLLSIDPFVGDLGAIWLIAFRVIQGVGGAMLMATSAAIVTDAFPSRQRGMALGINMVAAVAGSFIGLIVGGLLSEWHWRAVFWVSVPLGIAGTLWSIRSLREVGSRNAGKLDWPGTILFGIGLTVLLTAITYGIQPYGEKATGWTSPWILGGVAVGVLLLVAFCVVETRVTDPIFDVKLFKVPAFGLGNLAGFMNAIGRGGLQFMLIIWLQGIWLPLRGYDFESTPLWSAIYLLPLTVGFLVSGPVAGWLSDRYGARWFSAGGSLVVAATFIALLEIPVDFDYWLFALLIFLNGVGSGLFASPNTAVIMSSVPARQRGAASGVRATFMNSGNALSIGVFFSLMVVGLAQHLPSALRDGLMTHGVSAGAAGQAADLPPVGSLFAAFLGYNPIEELLADSGELSTPAVDADTLTGQSFFPNLISEPFHDGLVVVFVAAAVMMVIAAVASAVAPVTYVDDDLSQARTDEDSAAAAAQLTGKR</sequence>
<evidence type="ECO:0000256" key="4">
    <source>
        <dbReference type="ARBA" id="ARBA00022692"/>
    </source>
</evidence>
<evidence type="ECO:0000256" key="5">
    <source>
        <dbReference type="ARBA" id="ARBA00022989"/>
    </source>
</evidence>
<evidence type="ECO:0000313" key="10">
    <source>
        <dbReference type="Proteomes" id="UP001067235"/>
    </source>
</evidence>
<dbReference type="PANTHER" id="PTHR42718:SF46">
    <property type="entry name" value="BLR6921 PROTEIN"/>
    <property type="match status" value="1"/>
</dbReference>
<dbReference type="SUPFAM" id="SSF103473">
    <property type="entry name" value="MFS general substrate transporter"/>
    <property type="match status" value="1"/>
</dbReference>
<dbReference type="RefSeq" id="WP_301572458.1">
    <property type="nucleotide sequence ID" value="NZ_JAPWIE010000004.1"/>
</dbReference>
<feature type="transmembrane region" description="Helical" evidence="7">
    <location>
        <begin position="534"/>
        <end position="560"/>
    </location>
</feature>
<gene>
    <name evidence="9" type="ORF">O4213_16520</name>
</gene>
<feature type="transmembrane region" description="Helical" evidence="7">
    <location>
        <begin position="27"/>
        <end position="50"/>
    </location>
</feature>
<feature type="transmembrane region" description="Helical" evidence="7">
    <location>
        <begin position="292"/>
        <end position="315"/>
    </location>
</feature>
<feature type="transmembrane region" description="Helical" evidence="7">
    <location>
        <begin position="363"/>
        <end position="382"/>
    </location>
</feature>
<dbReference type="InterPro" id="IPR020846">
    <property type="entry name" value="MFS_dom"/>
</dbReference>
<keyword evidence="5 7" id="KW-1133">Transmembrane helix</keyword>
<comment type="caution">
    <text evidence="9">The sequence shown here is derived from an EMBL/GenBank/DDBJ whole genome shotgun (WGS) entry which is preliminary data.</text>
</comment>
<organism evidence="9 10">
    <name type="scientific">Gordonia rubripertincta</name>
    <name type="common">Rhodococcus corallinus</name>
    <dbReference type="NCBI Taxonomy" id="36822"/>
    <lineage>
        <taxon>Bacteria</taxon>
        <taxon>Bacillati</taxon>
        <taxon>Actinomycetota</taxon>
        <taxon>Actinomycetes</taxon>
        <taxon>Mycobacteriales</taxon>
        <taxon>Gordoniaceae</taxon>
        <taxon>Gordonia</taxon>
    </lineage>
</organism>
<feature type="transmembrane region" description="Helical" evidence="7">
    <location>
        <begin position="156"/>
        <end position="179"/>
    </location>
</feature>
<dbReference type="Gene3D" id="1.20.1250.20">
    <property type="entry name" value="MFS general substrate transporter like domains"/>
    <property type="match status" value="1"/>
</dbReference>
<feature type="domain" description="Major facilitator superfamily (MFS) profile" evidence="8">
    <location>
        <begin position="21"/>
        <end position="496"/>
    </location>
</feature>
<dbReference type="Gene3D" id="1.20.1720.10">
    <property type="entry name" value="Multidrug resistance protein D"/>
    <property type="match status" value="1"/>
</dbReference>
<feature type="transmembrane region" description="Helical" evidence="7">
    <location>
        <begin position="222"/>
        <end position="240"/>
    </location>
</feature>
<dbReference type="Pfam" id="PF07690">
    <property type="entry name" value="MFS_1"/>
    <property type="match status" value="1"/>
</dbReference>
<feature type="transmembrane region" description="Helical" evidence="7">
    <location>
        <begin position="335"/>
        <end position="356"/>
    </location>
</feature>
<keyword evidence="3" id="KW-1003">Cell membrane</keyword>
<dbReference type="PROSITE" id="PS50850">
    <property type="entry name" value="MFS"/>
    <property type="match status" value="1"/>
</dbReference>
<reference evidence="9" key="1">
    <citation type="submission" date="2022-12" db="EMBL/GenBank/DDBJ databases">
        <authorList>
            <person name="Krivoruchko A.V."/>
            <person name="Elkin A."/>
        </authorList>
    </citation>
    <scope>NUCLEOTIDE SEQUENCE</scope>
    <source>
        <strain evidence="9">IEGM 1388</strain>
    </source>
</reference>
<evidence type="ECO:0000256" key="6">
    <source>
        <dbReference type="ARBA" id="ARBA00023136"/>
    </source>
</evidence>
<feature type="transmembrane region" description="Helical" evidence="7">
    <location>
        <begin position="388"/>
        <end position="417"/>
    </location>
</feature>
<evidence type="ECO:0000259" key="8">
    <source>
        <dbReference type="PROSITE" id="PS50850"/>
    </source>
</evidence>